<evidence type="ECO:0000256" key="1">
    <source>
        <dbReference type="ARBA" id="ARBA00006594"/>
    </source>
</evidence>
<feature type="domain" description="DNA methylase adenine-specific" evidence="4">
    <location>
        <begin position="560"/>
        <end position="662"/>
    </location>
</feature>
<keyword evidence="7" id="KW-1185">Reference proteome</keyword>
<evidence type="ECO:0000313" key="7">
    <source>
        <dbReference type="Proteomes" id="UP000198648"/>
    </source>
</evidence>
<feature type="domain" description="Type I restriction enzyme R protein N-terminal" evidence="5">
    <location>
        <begin position="25"/>
        <end position="146"/>
    </location>
</feature>
<dbReference type="Pfam" id="PF02384">
    <property type="entry name" value="N6_Mtase"/>
    <property type="match status" value="3"/>
</dbReference>
<dbReference type="GO" id="GO:0003677">
    <property type="term" value="F:DNA binding"/>
    <property type="evidence" value="ECO:0007669"/>
    <property type="project" value="InterPro"/>
</dbReference>
<evidence type="ECO:0000256" key="2">
    <source>
        <dbReference type="ARBA" id="ARBA00022747"/>
    </source>
</evidence>
<dbReference type="OrthoDB" id="9814572at2"/>
<dbReference type="STRING" id="1299341.SAMN05444005_10541"/>
<evidence type="ECO:0000256" key="3">
    <source>
        <dbReference type="SAM" id="Coils"/>
    </source>
</evidence>
<dbReference type="InterPro" id="IPR002052">
    <property type="entry name" value="DNA_methylase_N6_adenine_CS"/>
</dbReference>
<keyword evidence="3" id="KW-0175">Coiled coil</keyword>
<dbReference type="InterPro" id="IPR029464">
    <property type="entry name" value="HSDR_N"/>
</dbReference>
<feature type="domain" description="DNA methylase adenine-specific" evidence="4">
    <location>
        <begin position="298"/>
        <end position="369"/>
    </location>
</feature>
<proteinExistence type="inferred from homology"/>
<dbReference type="GO" id="GO:0009307">
    <property type="term" value="P:DNA restriction-modification system"/>
    <property type="evidence" value="ECO:0007669"/>
    <property type="project" value="UniProtKB-KW"/>
</dbReference>
<keyword evidence="2" id="KW-0680">Restriction system</keyword>
<accession>A0A1H9CRF3</accession>
<comment type="similarity">
    <text evidence="1">Belongs to the N(4)/N(6)-methyltransferase family.</text>
</comment>
<dbReference type="SUPFAM" id="SSF53335">
    <property type="entry name" value="S-adenosyl-L-methionine-dependent methyltransferases"/>
    <property type="match status" value="1"/>
</dbReference>
<reference evidence="6 7" key="1">
    <citation type="submission" date="2016-10" db="EMBL/GenBank/DDBJ databases">
        <authorList>
            <person name="de Groot N.N."/>
        </authorList>
    </citation>
    <scope>NUCLEOTIDE SEQUENCE [LARGE SCALE GENOMIC DNA]</scope>
    <source>
        <strain evidence="6 7">DSM 27078</strain>
    </source>
</reference>
<dbReference type="AlphaFoldDB" id="A0A1H9CRF3"/>
<feature type="domain" description="DNA methylase adenine-specific" evidence="4">
    <location>
        <begin position="428"/>
        <end position="497"/>
    </location>
</feature>
<dbReference type="PRINTS" id="PR00507">
    <property type="entry name" value="N12N6MTFRASE"/>
</dbReference>
<dbReference type="GO" id="GO:0032259">
    <property type="term" value="P:methylation"/>
    <property type="evidence" value="ECO:0007669"/>
    <property type="project" value="InterPro"/>
</dbReference>
<organism evidence="6 7">
    <name type="scientific">Flavobacterium urocaniciphilum</name>
    <dbReference type="NCBI Taxonomy" id="1299341"/>
    <lineage>
        <taxon>Bacteria</taxon>
        <taxon>Pseudomonadati</taxon>
        <taxon>Bacteroidota</taxon>
        <taxon>Flavobacteriia</taxon>
        <taxon>Flavobacteriales</taxon>
        <taxon>Flavobacteriaceae</taxon>
        <taxon>Flavobacterium</taxon>
    </lineage>
</organism>
<dbReference type="PROSITE" id="PS00092">
    <property type="entry name" value="N6_MTASE"/>
    <property type="match status" value="1"/>
</dbReference>
<dbReference type="InterPro" id="IPR029063">
    <property type="entry name" value="SAM-dependent_MTases_sf"/>
</dbReference>
<feature type="coiled-coil region" evidence="3">
    <location>
        <begin position="354"/>
        <end position="400"/>
    </location>
</feature>
<dbReference type="PANTHER" id="PTHR42998">
    <property type="entry name" value="TYPE I RESTRICTION ENZYME HINDVIIP M PROTEIN-RELATED"/>
    <property type="match status" value="1"/>
</dbReference>
<dbReference type="Pfam" id="PF13588">
    <property type="entry name" value="HSDR_N_2"/>
    <property type="match status" value="1"/>
</dbReference>
<evidence type="ECO:0000313" key="6">
    <source>
        <dbReference type="EMBL" id="SEQ03816.1"/>
    </source>
</evidence>
<dbReference type="RefSeq" id="WP_091468274.1">
    <property type="nucleotide sequence ID" value="NZ_FOEI01000005.1"/>
</dbReference>
<evidence type="ECO:0000259" key="4">
    <source>
        <dbReference type="Pfam" id="PF02384"/>
    </source>
</evidence>
<protein>
    <submittedName>
        <fullName evidence="6">Type I restriction enzyme M protein</fullName>
    </submittedName>
</protein>
<name>A0A1H9CRF3_9FLAO</name>
<evidence type="ECO:0000259" key="5">
    <source>
        <dbReference type="Pfam" id="PF13588"/>
    </source>
</evidence>
<sequence length="779" mass="89850">MALELQINGNKIFAPLKGKELIKTPEEEIRQKYIVKLVNTYGYELEQMAQEVKLTGAKRGTGRASADIVIWRSKADKKNSKNPIIVVECKAEYIEIKSEDYYQGQNYARFANAPFFVTTNEKETKIFKVNLDVTPKTLSEEILDIPFAKDANNDDKIKKLLEQTKAFERDEFSKLLFQCHNVIRNNDKLSPEAAFDEISKILFMKIRYERNPDEENIFTLKQFEKQEANYEKNIRPVNIKRNGPKDDIPYMDYWFELTKDEFEEDELFDKNEKIKIKEASFKEIVKKLQKYNLSTTSDDVKGIAFEQFLGGTFRGELGQFFTPRTVVDFIVDVLDPQEDEIICDPCCGSGGFLIKAFEYVRDKIEQDIKKEKEKVNKAFDEIAENATEKEQEKLKEISNEIIHKLGYETQIRKSTEQEQARENNKFISRLEKLSATCIFGTDANPRMARTAKMNMIMHGDGHGGVHHRDGLLNINGIFENRFDVILTNPPFGARVEKSLLITKADQLIDENRIAKYKKMYGEEVYSKAMQQLEFDEELSKGKPVLDTLHIGRKGMSGLTEVLFIERCINLLKPGGRLGIVLPEGVLNTQNLGKVRQYFESTSKIILITSIPQDVFMKSGATVKSSLVFLKKFTNEEANMWKKYSKEATSKVKSKYQTELNEIESKLTLRGNNSPDAEIKKELRAKKKKIEDAMEVEIRTIVKEKFDYDIPIATVEKAGISSTGAVTDNELNDILKQYTPYRISNNLWKEIKPVFEYKWNSKTGKIERIKNQNETVTIEF</sequence>
<dbReference type="GO" id="GO:0008170">
    <property type="term" value="F:N-methyltransferase activity"/>
    <property type="evidence" value="ECO:0007669"/>
    <property type="project" value="InterPro"/>
</dbReference>
<dbReference type="EMBL" id="FOEI01000005">
    <property type="protein sequence ID" value="SEQ03816.1"/>
    <property type="molecule type" value="Genomic_DNA"/>
</dbReference>
<dbReference type="PANTHER" id="PTHR42998:SF1">
    <property type="entry name" value="TYPE I RESTRICTION ENZYME HINDI METHYLASE SUBUNIT"/>
    <property type="match status" value="1"/>
</dbReference>
<dbReference type="Gene3D" id="3.40.50.150">
    <property type="entry name" value="Vaccinia Virus protein VP39"/>
    <property type="match status" value="1"/>
</dbReference>
<dbReference type="Proteomes" id="UP000198648">
    <property type="component" value="Unassembled WGS sequence"/>
</dbReference>
<gene>
    <name evidence="6" type="ORF">SAMN05444005_10541</name>
</gene>
<dbReference type="InterPro" id="IPR003356">
    <property type="entry name" value="DNA_methylase_A-5"/>
</dbReference>
<dbReference type="InterPro" id="IPR052916">
    <property type="entry name" value="Type-I_RE_MTase_Subunit"/>
</dbReference>